<dbReference type="GeneID" id="73471292"/>
<protein>
    <recommendedName>
        <fullName evidence="3">L-ornithine N(5)-oxygenase</fullName>
    </recommendedName>
</protein>
<evidence type="ECO:0000313" key="2">
    <source>
        <dbReference type="Proteomes" id="UP000694255"/>
    </source>
</evidence>
<keyword evidence="2" id="KW-1185">Reference proteome</keyword>
<dbReference type="OrthoDB" id="76038at2759"/>
<dbReference type="Proteomes" id="UP000694255">
    <property type="component" value="Unassembled WGS sequence"/>
</dbReference>
<dbReference type="AlphaFoldDB" id="A0A8J5QFG2"/>
<evidence type="ECO:0000313" key="1">
    <source>
        <dbReference type="EMBL" id="KAG7661992.1"/>
    </source>
</evidence>
<dbReference type="PANTHER" id="PTHR38663">
    <property type="match status" value="1"/>
</dbReference>
<reference evidence="1 2" key="1">
    <citation type="journal article" date="2021" name="DNA Res.">
        <title>Genome analysis of Candida subhashii reveals its hybrid nature and dual mitochondrial genome conformations.</title>
        <authorList>
            <person name="Mixao V."/>
            <person name="Hegedusova E."/>
            <person name="Saus E."/>
            <person name="Pryszcz L.P."/>
            <person name="Cillingova A."/>
            <person name="Nosek J."/>
            <person name="Gabaldon T."/>
        </authorList>
    </citation>
    <scope>NUCLEOTIDE SEQUENCE [LARGE SCALE GENOMIC DNA]</scope>
    <source>
        <strain evidence="1 2">CBS 10753</strain>
    </source>
</reference>
<proteinExistence type="predicted"/>
<accession>A0A8J5QFG2</accession>
<dbReference type="EMBL" id="JAGSYN010000186">
    <property type="protein sequence ID" value="KAG7661992.1"/>
    <property type="molecule type" value="Genomic_DNA"/>
</dbReference>
<sequence length="600" mass="68632">MYLDPVIIPKEDFFEVIVIGAGTCGLAITSRLCEECPGSVYSEDEHQRFYWLRKRQGRVNFVSKHGKPNTLLHRNKKFKPEEILVLDAMSDRFLGQWDSQFAACQIPFLRSPMFFHCDPVNIDGMVSFAHMENRQKDLMEITNVVGKEVSKHKQKRIQQKRTQKTIPLPGATDTGIQDKPGIVDINMRDWKDYYRPSTPFFSDYCKDIIKRYNLQSRVKKDEVISIEYKYISVAGTDEQGEGMVIRTASGKVFGCKIGIVTSGHRGSINYPITPFTETHFPYASCHTTHLFTKQVNFLDERFFNKTNSPCSIVIVGGGLTSAQLAHVAAQDPRIDKVYLLFRGPVKIKHFDFHLDWVTKYKNVKKSAFYILDTDEERARMIKDAREGGSINPEYYKKLNAHVKSGKVDWMKHTEIVSQNWDQKSERWDLSVETKTMGKDHKELVVEKKLSNIRYIYFATGIRADIQSLEFLQPMMKENPIEVVDGFPCLTDNLQWNEIVPLFMSGKNASLRIGPTSANLDGARSGAERIGWYIQDLKAKGKLDWSCCKMNGCCSSESNILSLEDKIDLDCQEESDDGSSYQTHLKLASGQMNWFTLLDST</sequence>
<organism evidence="1 2">
    <name type="scientific">[Candida] subhashii</name>
    <dbReference type="NCBI Taxonomy" id="561895"/>
    <lineage>
        <taxon>Eukaryota</taxon>
        <taxon>Fungi</taxon>
        <taxon>Dikarya</taxon>
        <taxon>Ascomycota</taxon>
        <taxon>Saccharomycotina</taxon>
        <taxon>Pichiomycetes</taxon>
        <taxon>Debaryomycetaceae</taxon>
        <taxon>Spathaspora</taxon>
    </lineage>
</organism>
<evidence type="ECO:0008006" key="3">
    <source>
        <dbReference type="Google" id="ProtNLM"/>
    </source>
</evidence>
<dbReference type="PANTHER" id="PTHR38663:SF1">
    <property type="entry name" value="L-ORNITHINE N(5)-MONOOXYGENASE"/>
    <property type="match status" value="1"/>
</dbReference>
<name>A0A8J5QFG2_9ASCO</name>
<dbReference type="RefSeq" id="XP_049262225.1">
    <property type="nucleotide sequence ID" value="XM_049408456.1"/>
</dbReference>
<gene>
    <name evidence="1" type="ORF">J8A68_004492</name>
</gene>
<comment type="caution">
    <text evidence="1">The sequence shown here is derived from an EMBL/GenBank/DDBJ whole genome shotgun (WGS) entry which is preliminary data.</text>
</comment>